<dbReference type="InterPro" id="IPR000109">
    <property type="entry name" value="POT_fam"/>
</dbReference>
<evidence type="ECO:0000256" key="1">
    <source>
        <dbReference type="ARBA" id="ARBA00004141"/>
    </source>
</evidence>
<evidence type="ECO:0000256" key="6">
    <source>
        <dbReference type="ARBA" id="ARBA00023136"/>
    </source>
</evidence>
<evidence type="ECO:0000256" key="9">
    <source>
        <dbReference type="SAM" id="Phobius"/>
    </source>
</evidence>
<feature type="transmembrane region" description="Helical" evidence="9">
    <location>
        <begin position="448"/>
        <end position="470"/>
    </location>
</feature>
<name>M5FXA7_DACPD</name>
<dbReference type="EMBL" id="JH795874">
    <property type="protein sequence ID" value="EJT98111.1"/>
    <property type="molecule type" value="Genomic_DNA"/>
</dbReference>
<dbReference type="OMA" id="DSYMGNV"/>
<dbReference type="AlphaFoldDB" id="M5FXA7"/>
<evidence type="ECO:0000313" key="10">
    <source>
        <dbReference type="EMBL" id="EJT98111.1"/>
    </source>
</evidence>
<dbReference type="PROSITE" id="PS01023">
    <property type="entry name" value="PTR2_2"/>
    <property type="match status" value="1"/>
</dbReference>
<dbReference type="GO" id="GO:0071916">
    <property type="term" value="F:dipeptide transmembrane transporter activity"/>
    <property type="evidence" value="ECO:0007669"/>
    <property type="project" value="UniProtKB-ARBA"/>
</dbReference>
<keyword evidence="3 7" id="KW-0813">Transport</keyword>
<protein>
    <submittedName>
        <fullName evidence="10">MFS peptide transporter putative</fullName>
    </submittedName>
</protein>
<keyword evidence="5 9" id="KW-1133">Transmembrane helix</keyword>
<dbReference type="HOGENOM" id="CLU_004790_4_1_1"/>
<comment type="similarity">
    <text evidence="2 7">Belongs to the major facilitator superfamily. Proton-dependent oligopeptide transporter (POT/PTR) (TC 2.A.17) family.</text>
</comment>
<evidence type="ECO:0000256" key="3">
    <source>
        <dbReference type="ARBA" id="ARBA00022448"/>
    </source>
</evidence>
<dbReference type="Proteomes" id="UP000030653">
    <property type="component" value="Unassembled WGS sequence"/>
</dbReference>
<feature type="transmembrane region" description="Helical" evidence="9">
    <location>
        <begin position="372"/>
        <end position="389"/>
    </location>
</feature>
<dbReference type="Pfam" id="PF00854">
    <property type="entry name" value="PTR2"/>
    <property type="match status" value="1"/>
</dbReference>
<feature type="region of interest" description="Disordered" evidence="8">
    <location>
        <begin position="592"/>
        <end position="612"/>
    </location>
</feature>
<feature type="transmembrane region" description="Helical" evidence="9">
    <location>
        <begin position="418"/>
        <end position="436"/>
    </location>
</feature>
<feature type="transmembrane region" description="Helical" evidence="9">
    <location>
        <begin position="525"/>
        <end position="543"/>
    </location>
</feature>
<feature type="transmembrane region" description="Helical" evidence="9">
    <location>
        <begin position="134"/>
        <end position="151"/>
    </location>
</feature>
<dbReference type="SUPFAM" id="SSF103473">
    <property type="entry name" value="MFS general substrate transporter"/>
    <property type="match status" value="1"/>
</dbReference>
<gene>
    <name evidence="10" type="ORF">DACRYDRAFT_24629</name>
</gene>
<feature type="transmembrane region" description="Helical" evidence="9">
    <location>
        <begin position="269"/>
        <end position="293"/>
    </location>
</feature>
<keyword evidence="4 7" id="KW-0812">Transmembrane</keyword>
<proteinExistence type="inferred from homology"/>
<evidence type="ECO:0000313" key="11">
    <source>
        <dbReference type="Proteomes" id="UP000030653"/>
    </source>
</evidence>
<feature type="transmembrane region" description="Helical" evidence="9">
    <location>
        <begin position="555"/>
        <end position="581"/>
    </location>
</feature>
<dbReference type="InterPro" id="IPR018456">
    <property type="entry name" value="PTR2_symporter_CS"/>
</dbReference>
<dbReference type="Gene3D" id="1.20.1250.20">
    <property type="entry name" value="MFS general substrate transporter like domains"/>
    <property type="match status" value="1"/>
</dbReference>
<accession>M5FXA7</accession>
<dbReference type="RefSeq" id="XP_040625009.1">
    <property type="nucleotide sequence ID" value="XM_040773764.1"/>
</dbReference>
<dbReference type="InterPro" id="IPR036259">
    <property type="entry name" value="MFS_trans_sf"/>
</dbReference>
<dbReference type="OrthoDB" id="8904098at2759"/>
<evidence type="ECO:0000256" key="2">
    <source>
        <dbReference type="ARBA" id="ARBA00005982"/>
    </source>
</evidence>
<dbReference type="STRING" id="1858805.M5FXA7"/>
<feature type="transmembrane region" description="Helical" evidence="9">
    <location>
        <begin position="185"/>
        <end position="204"/>
    </location>
</feature>
<dbReference type="PANTHER" id="PTHR11654">
    <property type="entry name" value="OLIGOPEPTIDE TRANSPORTER-RELATED"/>
    <property type="match status" value="1"/>
</dbReference>
<feature type="region of interest" description="Disordered" evidence="8">
    <location>
        <begin position="1"/>
        <end position="31"/>
    </location>
</feature>
<dbReference type="FunFam" id="1.20.1250.20:FF:000085">
    <property type="entry name" value="MFS peptide transporter Ptr2"/>
    <property type="match status" value="1"/>
</dbReference>
<feature type="transmembrane region" description="Helical" evidence="9">
    <location>
        <begin position="244"/>
        <end position="263"/>
    </location>
</feature>
<sequence length="612" mass="67889">MGIAGELEPFPEFSSPSNEGPSEKKDDGTYKLPNIDEHILPAGAHWGDEPTEEEMHGPNKLRRISGPINWATYLIAFVELCERFSYYGTTAVFTNFIQRPLPPGSITGKNPTGTPGALGLGTNASTGLTTFNSFWVYVIPLFGAYIADTHLGRFKTVCWSVAIALIGHILMTMSAIPSVIRNTNGSLACFVIALIIMGLGTGGFKANISPLVAEQHKGPETMMIVTTNKGERVILDPAVTTARIYLYFYLMINVGALVGQIGMTYSEKYVGYWLAYMLPTIMFCLCPIVLVIGNRMYIKSPPKGSVLGQSLRIWRTCMAPCFTFSPSRFHQAYNDPDFWNRAKLGYYMKSHGRDRPKWLTWDDEFVDEVMRGLKACAVFLFYPLYWISYNQLNNNLTSQAATMTTNGFPNDVINNLDPLALIIFIPICDMFVYPGLRRIGINFSPIKRIFTGFMMAAAAMIWAAVTQYYVYKTSPCGFYANDPTCDPSPLNVWIQSGSYVLVAFSEIFASITGLEYAFTKAPKSMRSLVMSVFLFMSAISSALNEALNPLAGDPLLIWNYGVAAVISFVAGVVFWFCFYSLDKEEDALNRIGNAPPRKGDEKLPLPEQQGGV</sequence>
<keyword evidence="11" id="KW-1185">Reference proteome</keyword>
<evidence type="ECO:0000256" key="8">
    <source>
        <dbReference type="SAM" id="MobiDB-lite"/>
    </source>
</evidence>
<evidence type="ECO:0000256" key="4">
    <source>
        <dbReference type="ARBA" id="ARBA00022692"/>
    </source>
</evidence>
<feature type="compositionally biased region" description="Basic and acidic residues" evidence="8">
    <location>
        <begin position="21"/>
        <end position="31"/>
    </location>
</feature>
<evidence type="ECO:0000256" key="7">
    <source>
        <dbReference type="RuleBase" id="RU003755"/>
    </source>
</evidence>
<dbReference type="GO" id="GO:0005886">
    <property type="term" value="C:plasma membrane"/>
    <property type="evidence" value="ECO:0007669"/>
    <property type="project" value="UniProtKB-ARBA"/>
</dbReference>
<reference evidence="10 11" key="1">
    <citation type="journal article" date="2012" name="Science">
        <title>The Paleozoic origin of enzymatic lignin decomposition reconstructed from 31 fungal genomes.</title>
        <authorList>
            <person name="Floudas D."/>
            <person name="Binder M."/>
            <person name="Riley R."/>
            <person name="Barry K."/>
            <person name="Blanchette R.A."/>
            <person name="Henrissat B."/>
            <person name="Martinez A.T."/>
            <person name="Otillar R."/>
            <person name="Spatafora J.W."/>
            <person name="Yadav J.S."/>
            <person name="Aerts A."/>
            <person name="Benoit I."/>
            <person name="Boyd A."/>
            <person name="Carlson A."/>
            <person name="Copeland A."/>
            <person name="Coutinho P.M."/>
            <person name="de Vries R.P."/>
            <person name="Ferreira P."/>
            <person name="Findley K."/>
            <person name="Foster B."/>
            <person name="Gaskell J."/>
            <person name="Glotzer D."/>
            <person name="Gorecki P."/>
            <person name="Heitman J."/>
            <person name="Hesse C."/>
            <person name="Hori C."/>
            <person name="Igarashi K."/>
            <person name="Jurgens J.A."/>
            <person name="Kallen N."/>
            <person name="Kersten P."/>
            <person name="Kohler A."/>
            <person name="Kuees U."/>
            <person name="Kumar T.K.A."/>
            <person name="Kuo A."/>
            <person name="LaButti K."/>
            <person name="Larrondo L.F."/>
            <person name="Lindquist E."/>
            <person name="Ling A."/>
            <person name="Lombard V."/>
            <person name="Lucas S."/>
            <person name="Lundell T."/>
            <person name="Martin R."/>
            <person name="McLaughlin D.J."/>
            <person name="Morgenstern I."/>
            <person name="Morin E."/>
            <person name="Murat C."/>
            <person name="Nagy L.G."/>
            <person name="Nolan M."/>
            <person name="Ohm R.A."/>
            <person name="Patyshakuliyeva A."/>
            <person name="Rokas A."/>
            <person name="Ruiz-Duenas F.J."/>
            <person name="Sabat G."/>
            <person name="Salamov A."/>
            <person name="Samejima M."/>
            <person name="Schmutz J."/>
            <person name="Slot J.C."/>
            <person name="St John F."/>
            <person name="Stenlid J."/>
            <person name="Sun H."/>
            <person name="Sun S."/>
            <person name="Syed K."/>
            <person name="Tsang A."/>
            <person name="Wiebenga A."/>
            <person name="Young D."/>
            <person name="Pisabarro A."/>
            <person name="Eastwood D.C."/>
            <person name="Martin F."/>
            <person name="Cullen D."/>
            <person name="Grigoriev I.V."/>
            <person name="Hibbett D.S."/>
        </authorList>
    </citation>
    <scope>NUCLEOTIDE SEQUENCE [LARGE SCALE GENOMIC DNA]</scope>
    <source>
        <strain evidence="10 11">DJM-731 SS1</strain>
    </source>
</reference>
<dbReference type="GeneID" id="63688826"/>
<keyword evidence="6 9" id="KW-0472">Membrane</keyword>
<organism evidence="10 11">
    <name type="scientific">Dacryopinax primogenitus (strain DJM 731)</name>
    <name type="common">Brown rot fungus</name>
    <dbReference type="NCBI Taxonomy" id="1858805"/>
    <lineage>
        <taxon>Eukaryota</taxon>
        <taxon>Fungi</taxon>
        <taxon>Dikarya</taxon>
        <taxon>Basidiomycota</taxon>
        <taxon>Agaricomycotina</taxon>
        <taxon>Dacrymycetes</taxon>
        <taxon>Dacrymycetales</taxon>
        <taxon>Dacrymycetaceae</taxon>
        <taxon>Dacryopinax</taxon>
    </lineage>
</organism>
<feature type="transmembrane region" description="Helical" evidence="9">
    <location>
        <begin position="498"/>
        <end position="518"/>
    </location>
</feature>
<comment type="subcellular location">
    <subcellularLocation>
        <location evidence="1 7">Membrane</location>
        <topology evidence="1 7">Multi-pass membrane protein</topology>
    </subcellularLocation>
</comment>
<evidence type="ECO:0000256" key="5">
    <source>
        <dbReference type="ARBA" id="ARBA00022989"/>
    </source>
</evidence>
<feature type="transmembrane region" description="Helical" evidence="9">
    <location>
        <begin position="158"/>
        <end position="179"/>
    </location>
</feature>